<dbReference type="InterPro" id="IPR027417">
    <property type="entry name" value="P-loop_NTPase"/>
</dbReference>
<dbReference type="InterPro" id="IPR041082">
    <property type="entry name" value="Suv3_C_1"/>
</dbReference>
<dbReference type="GO" id="GO:0003724">
    <property type="term" value="F:RNA helicase activity"/>
    <property type="evidence" value="ECO:0007669"/>
    <property type="project" value="UniProtKB-EC"/>
</dbReference>
<organism evidence="13 14">
    <name type="scientific">Coleophoma crateriformis</name>
    <dbReference type="NCBI Taxonomy" id="565419"/>
    <lineage>
        <taxon>Eukaryota</taxon>
        <taxon>Fungi</taxon>
        <taxon>Dikarya</taxon>
        <taxon>Ascomycota</taxon>
        <taxon>Pezizomycotina</taxon>
        <taxon>Leotiomycetes</taxon>
        <taxon>Helotiales</taxon>
        <taxon>Dermateaceae</taxon>
        <taxon>Coleophoma</taxon>
    </lineage>
</organism>
<keyword evidence="8" id="KW-0067">ATP-binding</keyword>
<dbReference type="EC" id="3.6.4.13" evidence="4"/>
<dbReference type="FunFam" id="3.40.50.300:FF:000269">
    <property type="entry name" value="ATP-dependent RNA helicase SUPV3L1, mitochondrial"/>
    <property type="match status" value="1"/>
</dbReference>
<evidence type="ECO:0000259" key="12">
    <source>
        <dbReference type="PROSITE" id="PS51194"/>
    </source>
</evidence>
<evidence type="ECO:0000256" key="8">
    <source>
        <dbReference type="ARBA" id="ARBA00022840"/>
    </source>
</evidence>
<keyword evidence="7" id="KW-0347">Helicase</keyword>
<dbReference type="AlphaFoldDB" id="A0A3D8S3I3"/>
<evidence type="ECO:0000256" key="9">
    <source>
        <dbReference type="ARBA" id="ARBA00022946"/>
    </source>
</evidence>
<keyword evidence="14" id="KW-1185">Reference proteome</keyword>
<evidence type="ECO:0000313" key="13">
    <source>
        <dbReference type="EMBL" id="RDW80852.1"/>
    </source>
</evidence>
<dbReference type="Proteomes" id="UP000256328">
    <property type="component" value="Unassembled WGS sequence"/>
</dbReference>
<comment type="cofactor">
    <cofactor evidence="1">
        <name>Mn(2+)</name>
        <dbReference type="ChEBI" id="CHEBI:29035"/>
    </cofactor>
</comment>
<dbReference type="CDD" id="cd17913">
    <property type="entry name" value="DEXQc_Suv3"/>
    <property type="match status" value="1"/>
</dbReference>
<accession>A0A3D8S3I3</accession>
<dbReference type="OrthoDB" id="6692397at2759"/>
<keyword evidence="10" id="KW-0496">Mitochondrion</keyword>
<evidence type="ECO:0000256" key="6">
    <source>
        <dbReference type="ARBA" id="ARBA00022801"/>
    </source>
</evidence>
<keyword evidence="6" id="KW-0378">Hydrolase</keyword>
<dbReference type="Pfam" id="PF18147">
    <property type="entry name" value="Suv3_C_1"/>
    <property type="match status" value="1"/>
</dbReference>
<proteinExistence type="predicted"/>
<evidence type="ECO:0000256" key="1">
    <source>
        <dbReference type="ARBA" id="ARBA00001936"/>
    </source>
</evidence>
<keyword evidence="9" id="KW-0809">Transit peptide</keyword>
<gene>
    <name evidence="13" type="ORF">BP5796_05550</name>
</gene>
<sequence>MPLATTGVGRCVCIFDPPQRFHLRLTRCELRSISSTRYVARKSMIDRLKEEVASDLKRSRGRFREGTKWDGSGASSNSKLSAANMFRDSVDQFPGAPRHSSHHAPGSRQYRLLLRLITNMLDNLLGKGEKLPLQSWRAKKDDIVPVVAEIQGLLRRGASGDKSEVEGIELFKHLRASFLKGDVKGLEMALKYAVLSRLISKKGEIANIDETVHSRLIDMRFPMEWFPATRAMQRQVHLHVGPTNSGKTYQALKRLEAAETGIYAGPLRLLAHEIYTKMNAKGKACSLITGEERRFPKHTTKAQMSSCTVEMTPLNSLVDVAVIDEIQMLGDDVRGWAWTQALLGVRAKELHLCGEMRTIPLIKDLCAAMGDNLVIHQYERLSPLRVAKESLGNNLSKLQKGDCVILFSRLMIHAMKKEIEKVTGKRCAVVYGSLPPETRAQQAALFNDPDNDYDFLVASDAVGMGLNLSIKRVIFESVIKRTNKGVVELEISEIKQIGGRAGRFKTAAQLGDIPMNVLDAKSSGTSENKENTGGIITTLAAMDLKHVRTAMDSEAPPLQTAGILPPDFSLQKFAAYFPKETPFSYILLRLHDVSKTSSLFHLCGLKDQVQIADVIQEYDLTISERIRFLAAPISLRDPRILAAVKELAQCIASQEAGDLLGLTCVDLELLDRTVDDFPQGPKVFLEQLESLHKILTLYLWLSYRFAGVFRSQQLCFHIKDLIEEKIDACLAQFAWNKQQLIQRTVSKRKDFVQTQRRKKSMEELKSLDHEDLIEKPDVAEDKVAEDDIAGTVHPALLSEIQQQATTTARVEV</sequence>
<dbReference type="InterPro" id="IPR022192">
    <property type="entry name" value="SUV3_C"/>
</dbReference>
<dbReference type="InterPro" id="IPR044774">
    <property type="entry name" value="Suv3_DEXQc"/>
</dbReference>
<comment type="catalytic activity">
    <reaction evidence="11">
        <text>ATP + H2O = ADP + phosphate + H(+)</text>
        <dbReference type="Rhea" id="RHEA:13065"/>
        <dbReference type="ChEBI" id="CHEBI:15377"/>
        <dbReference type="ChEBI" id="CHEBI:15378"/>
        <dbReference type="ChEBI" id="CHEBI:30616"/>
        <dbReference type="ChEBI" id="CHEBI:43474"/>
        <dbReference type="ChEBI" id="CHEBI:456216"/>
        <dbReference type="EC" id="3.6.4.13"/>
    </reaction>
</comment>
<comment type="cofactor">
    <cofactor evidence="2">
        <name>Mg(2+)</name>
        <dbReference type="ChEBI" id="CHEBI:18420"/>
    </cofactor>
</comment>
<reference evidence="13 14" key="1">
    <citation type="journal article" date="2018" name="IMA Fungus">
        <title>IMA Genome-F 9: Draft genome sequence of Annulohypoxylon stygium, Aspergillus mulundensis, Berkeleyomyces basicola (syn. Thielaviopsis basicola), Ceratocystis smalleyi, two Cercospora beticola strains, Coleophoma cylindrospora, Fusarium fracticaudum, Phialophora cf. hyalina, and Morchella septimelata.</title>
        <authorList>
            <person name="Wingfield B.D."/>
            <person name="Bills G.F."/>
            <person name="Dong Y."/>
            <person name="Huang W."/>
            <person name="Nel W.J."/>
            <person name="Swalarsk-Parry B.S."/>
            <person name="Vaghefi N."/>
            <person name="Wilken P.M."/>
            <person name="An Z."/>
            <person name="de Beer Z.W."/>
            <person name="De Vos L."/>
            <person name="Chen L."/>
            <person name="Duong T.A."/>
            <person name="Gao Y."/>
            <person name="Hammerbacher A."/>
            <person name="Kikkert J.R."/>
            <person name="Li Y."/>
            <person name="Li H."/>
            <person name="Li K."/>
            <person name="Li Q."/>
            <person name="Liu X."/>
            <person name="Ma X."/>
            <person name="Naidoo K."/>
            <person name="Pethybridge S.J."/>
            <person name="Sun J."/>
            <person name="Steenkamp E.T."/>
            <person name="van der Nest M.A."/>
            <person name="van Wyk S."/>
            <person name="Wingfield M.J."/>
            <person name="Xiong C."/>
            <person name="Yue Q."/>
            <person name="Zhang X."/>
        </authorList>
    </citation>
    <scope>NUCLEOTIDE SEQUENCE [LARGE SCALE GENOMIC DNA]</scope>
    <source>
        <strain evidence="13 14">BP5796</strain>
    </source>
</reference>
<dbReference type="Pfam" id="PF00271">
    <property type="entry name" value="Helicase_C"/>
    <property type="match status" value="1"/>
</dbReference>
<dbReference type="Gene3D" id="1.20.58.1080">
    <property type="match status" value="1"/>
</dbReference>
<evidence type="ECO:0000256" key="2">
    <source>
        <dbReference type="ARBA" id="ARBA00001946"/>
    </source>
</evidence>
<name>A0A3D8S3I3_9HELO</name>
<evidence type="ECO:0000256" key="3">
    <source>
        <dbReference type="ARBA" id="ARBA00004173"/>
    </source>
</evidence>
<evidence type="ECO:0000256" key="11">
    <source>
        <dbReference type="ARBA" id="ARBA00047984"/>
    </source>
</evidence>
<dbReference type="GO" id="GO:0016787">
    <property type="term" value="F:hydrolase activity"/>
    <property type="evidence" value="ECO:0007669"/>
    <property type="project" value="UniProtKB-KW"/>
</dbReference>
<dbReference type="GO" id="GO:0005524">
    <property type="term" value="F:ATP binding"/>
    <property type="evidence" value="ECO:0007669"/>
    <property type="project" value="UniProtKB-KW"/>
</dbReference>
<dbReference type="InterPro" id="IPR001650">
    <property type="entry name" value="Helicase_C-like"/>
</dbReference>
<dbReference type="SMART" id="SM00490">
    <property type="entry name" value="HELICc"/>
    <property type="match status" value="1"/>
</dbReference>
<dbReference type="EMBL" id="PDLN01000007">
    <property type="protein sequence ID" value="RDW80852.1"/>
    <property type="molecule type" value="Genomic_DNA"/>
</dbReference>
<dbReference type="Pfam" id="PF12513">
    <property type="entry name" value="SUV3_C"/>
    <property type="match status" value="1"/>
</dbReference>
<evidence type="ECO:0000256" key="10">
    <source>
        <dbReference type="ARBA" id="ARBA00023128"/>
    </source>
</evidence>
<dbReference type="FunFam" id="3.40.50.300:FF:000957">
    <property type="entry name" value="ATP-dependent RNA helicase SUV3L, mitochondrial"/>
    <property type="match status" value="1"/>
</dbReference>
<dbReference type="PROSITE" id="PS51194">
    <property type="entry name" value="HELICASE_CTER"/>
    <property type="match status" value="1"/>
</dbReference>
<comment type="subcellular location">
    <subcellularLocation>
        <location evidence="3">Mitochondrion</location>
    </subcellularLocation>
</comment>
<dbReference type="FunFam" id="1.20.272.40:FF:000002">
    <property type="entry name" value="ATP-dependent RNA helicase SUV3, mitochondrial"/>
    <property type="match status" value="1"/>
</dbReference>
<dbReference type="Gene3D" id="3.40.50.300">
    <property type="entry name" value="P-loop containing nucleotide triphosphate hydrolases"/>
    <property type="match status" value="2"/>
</dbReference>
<evidence type="ECO:0000256" key="4">
    <source>
        <dbReference type="ARBA" id="ARBA00012552"/>
    </source>
</evidence>
<evidence type="ECO:0000313" key="14">
    <source>
        <dbReference type="Proteomes" id="UP000256328"/>
    </source>
</evidence>
<dbReference type="Gene3D" id="1.20.272.40">
    <property type="match status" value="1"/>
</dbReference>
<dbReference type="SUPFAM" id="SSF52540">
    <property type="entry name" value="P-loop containing nucleoside triphosphate hydrolases"/>
    <property type="match status" value="1"/>
</dbReference>
<dbReference type="GO" id="GO:0000965">
    <property type="term" value="P:mitochondrial RNA 3'-end processing"/>
    <property type="evidence" value="ECO:0007669"/>
    <property type="project" value="TreeGrafter"/>
</dbReference>
<dbReference type="CDD" id="cd18805">
    <property type="entry name" value="SF2_C_suv3"/>
    <property type="match status" value="1"/>
</dbReference>
<evidence type="ECO:0000256" key="7">
    <source>
        <dbReference type="ARBA" id="ARBA00022806"/>
    </source>
</evidence>
<evidence type="ECO:0000256" key="5">
    <source>
        <dbReference type="ARBA" id="ARBA00022741"/>
    </source>
</evidence>
<keyword evidence="5" id="KW-0547">Nucleotide-binding</keyword>
<comment type="caution">
    <text evidence="13">The sequence shown here is derived from an EMBL/GenBank/DDBJ whole genome shotgun (WGS) entry which is preliminary data.</text>
</comment>
<dbReference type="Pfam" id="PF22527">
    <property type="entry name" value="DEXQc_Suv3"/>
    <property type="match status" value="1"/>
</dbReference>
<dbReference type="PANTHER" id="PTHR12131:SF1">
    <property type="entry name" value="ATP-DEPENDENT RNA HELICASE SUPV3L1, MITOCHONDRIAL-RELATED"/>
    <property type="match status" value="1"/>
</dbReference>
<dbReference type="InterPro" id="IPR055206">
    <property type="entry name" value="DEXQc_SUV3"/>
</dbReference>
<dbReference type="GO" id="GO:0045025">
    <property type="term" value="C:mitochondrial degradosome"/>
    <property type="evidence" value="ECO:0007669"/>
    <property type="project" value="TreeGrafter"/>
</dbReference>
<protein>
    <recommendedName>
        <fullName evidence="4">RNA helicase</fullName>
        <ecNumber evidence="4">3.6.4.13</ecNumber>
    </recommendedName>
</protein>
<feature type="domain" description="Helicase C-terminal" evidence="12">
    <location>
        <begin position="390"/>
        <end position="564"/>
    </location>
</feature>
<dbReference type="PANTHER" id="PTHR12131">
    <property type="entry name" value="ATP-DEPENDENT RNA AND DNA HELICASE"/>
    <property type="match status" value="1"/>
</dbReference>
<dbReference type="InterPro" id="IPR050699">
    <property type="entry name" value="RNA-DNA_Helicase"/>
</dbReference>